<organism evidence="2 3">
    <name type="scientific">Kineosphaera limosa NBRC 100340</name>
    <dbReference type="NCBI Taxonomy" id="1184609"/>
    <lineage>
        <taxon>Bacteria</taxon>
        <taxon>Bacillati</taxon>
        <taxon>Actinomycetota</taxon>
        <taxon>Actinomycetes</taxon>
        <taxon>Micrococcales</taxon>
        <taxon>Dermatophilaceae</taxon>
        <taxon>Kineosphaera</taxon>
    </lineage>
</organism>
<comment type="caution">
    <text evidence="2">The sequence shown here is derived from an EMBL/GenBank/DDBJ whole genome shotgun (WGS) entry which is preliminary data.</text>
</comment>
<dbReference type="PANTHER" id="PTHR35908">
    <property type="entry name" value="HYPOTHETICAL FUSION PROTEIN"/>
    <property type="match status" value="1"/>
</dbReference>
<proteinExistence type="predicted"/>
<feature type="domain" description="Glyoxalase-like" evidence="1">
    <location>
        <begin position="16"/>
        <end position="127"/>
    </location>
</feature>
<dbReference type="PANTHER" id="PTHR35908:SF1">
    <property type="entry name" value="CONSERVED PROTEIN"/>
    <property type="match status" value="1"/>
</dbReference>
<dbReference type="RefSeq" id="WP_006591573.1">
    <property type="nucleotide sequence ID" value="NZ_BAHD01000015.1"/>
</dbReference>
<sequence>MNPAPQQRPGTRLSATVLGARDPRALGAFYARLLGWRVIEDQPGWVMVRPEGGGAGLSFQHEPELVPPTWPAQPGQQQVHAHLDIAVADLDHGVAWAVAVGAREADYQPQQNVRVMVDPEGHLFDVFVGPV</sequence>
<name>K6WMK8_9MICO</name>
<keyword evidence="3" id="KW-1185">Reference proteome</keyword>
<dbReference type="InterPro" id="IPR029068">
    <property type="entry name" value="Glyas_Bleomycin-R_OHBP_Dase"/>
</dbReference>
<dbReference type="InterPro" id="IPR041581">
    <property type="entry name" value="Glyoxalase_6"/>
</dbReference>
<evidence type="ECO:0000259" key="1">
    <source>
        <dbReference type="Pfam" id="PF18029"/>
    </source>
</evidence>
<dbReference type="CDD" id="cd06587">
    <property type="entry name" value="VOC"/>
    <property type="match status" value="1"/>
</dbReference>
<dbReference type="Gene3D" id="3.10.180.10">
    <property type="entry name" value="2,3-Dihydroxybiphenyl 1,2-Dioxygenase, domain 1"/>
    <property type="match status" value="1"/>
</dbReference>
<dbReference type="STRING" id="1184609.KILIM_015_01030"/>
<protein>
    <recommendedName>
        <fullName evidence="1">Glyoxalase-like domain-containing protein</fullName>
    </recommendedName>
</protein>
<dbReference type="eggNOG" id="COG0346">
    <property type="taxonomic scope" value="Bacteria"/>
</dbReference>
<dbReference type="Pfam" id="PF18029">
    <property type="entry name" value="Glyoxalase_6"/>
    <property type="match status" value="1"/>
</dbReference>
<dbReference type="SUPFAM" id="SSF54593">
    <property type="entry name" value="Glyoxalase/Bleomycin resistance protein/Dihydroxybiphenyl dioxygenase"/>
    <property type="match status" value="1"/>
</dbReference>
<dbReference type="Proteomes" id="UP000008366">
    <property type="component" value="Unassembled WGS sequence"/>
</dbReference>
<accession>K6WMK8</accession>
<dbReference type="EMBL" id="BAHD01000015">
    <property type="protein sequence ID" value="GAB95041.1"/>
    <property type="molecule type" value="Genomic_DNA"/>
</dbReference>
<gene>
    <name evidence="2" type="ORF">KILIM_015_01030</name>
</gene>
<evidence type="ECO:0000313" key="3">
    <source>
        <dbReference type="Proteomes" id="UP000008366"/>
    </source>
</evidence>
<reference evidence="2 3" key="1">
    <citation type="submission" date="2012-08" db="EMBL/GenBank/DDBJ databases">
        <title>Whole genome shotgun sequence of Kineosphaera limosa NBRC 100340.</title>
        <authorList>
            <person name="Yoshida I."/>
            <person name="Isaki S."/>
            <person name="Hosoyama A."/>
            <person name="Tsuchikane K."/>
            <person name="Katsumata H."/>
            <person name="Ando Y."/>
            <person name="Ohji S."/>
            <person name="Hamada M."/>
            <person name="Tamura T."/>
            <person name="Yamazoe A."/>
            <person name="Yamazaki S."/>
            <person name="Fujita N."/>
        </authorList>
    </citation>
    <scope>NUCLEOTIDE SEQUENCE [LARGE SCALE GENOMIC DNA]</scope>
    <source>
        <strain evidence="2 3">NBRC 100340</strain>
    </source>
</reference>
<evidence type="ECO:0000313" key="2">
    <source>
        <dbReference type="EMBL" id="GAB95041.1"/>
    </source>
</evidence>
<dbReference type="AlphaFoldDB" id="K6WMK8"/>
<dbReference type="OrthoDB" id="1645442at2"/>